<sequence>MALNWTILNADASGPLPLPNEKLFSSFEDVRLELECGNGYPGAGASYYVKRGQVVLTSHRVVYFSAAYLEHAANQLASASTAASASSSSASTPPPAAFTSFQSLSVPLRNIQDPKINQPWFGTNYVELTAVPVPNGGLPMPASVKFFFDKGGAFEMYSQLATIMQRGLPDVTLHAPTVIPAEEPLPLYPGAAPAGPSPPIHAPAPGELPPAYHGEAPRHVSDEKSRPVE</sequence>
<accession>A0A1Y2HR48</accession>
<dbReference type="OrthoDB" id="1259151at2759"/>
<dbReference type="Proteomes" id="UP000193411">
    <property type="component" value="Unassembled WGS sequence"/>
</dbReference>
<dbReference type="PANTHER" id="PTHR31606">
    <property type="entry name" value="WW DOMAIN BINDING PROTEIN 2, ISOFORM E"/>
    <property type="match status" value="1"/>
</dbReference>
<protein>
    <recommendedName>
        <fullName evidence="4">GRAM domain-containing protein</fullName>
    </recommendedName>
</protein>
<feature type="region of interest" description="Disordered" evidence="1">
    <location>
        <begin position="188"/>
        <end position="229"/>
    </location>
</feature>
<name>A0A1Y2HR48_9FUNG</name>
<gene>
    <name evidence="2" type="ORF">BCR44DRAFT_63347</name>
</gene>
<comment type="caution">
    <text evidence="2">The sequence shown here is derived from an EMBL/GenBank/DDBJ whole genome shotgun (WGS) entry which is preliminary data.</text>
</comment>
<evidence type="ECO:0000313" key="3">
    <source>
        <dbReference type="Proteomes" id="UP000193411"/>
    </source>
</evidence>
<dbReference type="GO" id="GO:0005634">
    <property type="term" value="C:nucleus"/>
    <property type="evidence" value="ECO:0007669"/>
    <property type="project" value="TreeGrafter"/>
</dbReference>
<dbReference type="InterPro" id="IPR044852">
    <property type="entry name" value="WBP2-like"/>
</dbReference>
<dbReference type="EMBL" id="MCFL01000017">
    <property type="protein sequence ID" value="ORZ36424.1"/>
    <property type="molecule type" value="Genomic_DNA"/>
</dbReference>
<evidence type="ECO:0000256" key="1">
    <source>
        <dbReference type="SAM" id="MobiDB-lite"/>
    </source>
</evidence>
<dbReference type="SUPFAM" id="SSF50729">
    <property type="entry name" value="PH domain-like"/>
    <property type="match status" value="1"/>
</dbReference>
<dbReference type="PANTHER" id="PTHR31606:SF1">
    <property type="entry name" value="WW DOMAIN BINDING PROTEIN 2, ISOFORM E"/>
    <property type="match status" value="1"/>
</dbReference>
<evidence type="ECO:0008006" key="4">
    <source>
        <dbReference type="Google" id="ProtNLM"/>
    </source>
</evidence>
<evidence type="ECO:0000313" key="2">
    <source>
        <dbReference type="EMBL" id="ORZ36424.1"/>
    </source>
</evidence>
<dbReference type="STRING" id="765915.A0A1Y2HR48"/>
<dbReference type="GO" id="GO:0003713">
    <property type="term" value="F:transcription coactivator activity"/>
    <property type="evidence" value="ECO:0007669"/>
    <property type="project" value="InterPro"/>
</dbReference>
<proteinExistence type="predicted"/>
<dbReference type="GO" id="GO:0031490">
    <property type="term" value="F:chromatin DNA binding"/>
    <property type="evidence" value="ECO:0007669"/>
    <property type="project" value="TreeGrafter"/>
</dbReference>
<dbReference type="AlphaFoldDB" id="A0A1Y2HR48"/>
<reference evidence="2 3" key="1">
    <citation type="submission" date="2016-07" db="EMBL/GenBank/DDBJ databases">
        <title>Pervasive Adenine N6-methylation of Active Genes in Fungi.</title>
        <authorList>
            <consortium name="DOE Joint Genome Institute"/>
            <person name="Mondo S.J."/>
            <person name="Dannebaum R.O."/>
            <person name="Kuo R.C."/>
            <person name="Labutti K."/>
            <person name="Haridas S."/>
            <person name="Kuo A."/>
            <person name="Salamov A."/>
            <person name="Ahrendt S.R."/>
            <person name="Lipzen A."/>
            <person name="Sullivan W."/>
            <person name="Andreopoulos W.B."/>
            <person name="Clum A."/>
            <person name="Lindquist E."/>
            <person name="Daum C."/>
            <person name="Ramamoorthy G.K."/>
            <person name="Gryganskyi A."/>
            <person name="Culley D."/>
            <person name="Magnuson J.K."/>
            <person name="James T.Y."/>
            <person name="O'Malley M.A."/>
            <person name="Stajich J.E."/>
            <person name="Spatafora J.W."/>
            <person name="Visel A."/>
            <person name="Grigoriev I.V."/>
        </authorList>
    </citation>
    <scope>NUCLEOTIDE SEQUENCE [LARGE SCALE GENOMIC DNA]</scope>
    <source>
        <strain evidence="2 3">PL171</strain>
    </source>
</reference>
<feature type="compositionally biased region" description="Basic and acidic residues" evidence="1">
    <location>
        <begin position="215"/>
        <end position="229"/>
    </location>
</feature>
<feature type="compositionally biased region" description="Pro residues" evidence="1">
    <location>
        <begin position="195"/>
        <end position="208"/>
    </location>
</feature>
<organism evidence="2 3">
    <name type="scientific">Catenaria anguillulae PL171</name>
    <dbReference type="NCBI Taxonomy" id="765915"/>
    <lineage>
        <taxon>Eukaryota</taxon>
        <taxon>Fungi</taxon>
        <taxon>Fungi incertae sedis</taxon>
        <taxon>Blastocladiomycota</taxon>
        <taxon>Blastocladiomycetes</taxon>
        <taxon>Blastocladiales</taxon>
        <taxon>Catenariaceae</taxon>
        <taxon>Catenaria</taxon>
    </lineage>
</organism>
<keyword evidence="3" id="KW-1185">Reference proteome</keyword>